<evidence type="ECO:0000313" key="5">
    <source>
        <dbReference type="Proteomes" id="UP000054845"/>
    </source>
</evidence>
<feature type="compositionally biased region" description="Low complexity" evidence="2">
    <location>
        <begin position="406"/>
        <end position="418"/>
    </location>
</feature>
<dbReference type="GO" id="GO:0007094">
    <property type="term" value="P:mitotic spindle assembly checkpoint signaling"/>
    <property type="evidence" value="ECO:0007669"/>
    <property type="project" value="TreeGrafter"/>
</dbReference>
<feature type="compositionally biased region" description="Low complexity" evidence="2">
    <location>
        <begin position="551"/>
        <end position="567"/>
    </location>
</feature>
<dbReference type="EMBL" id="CCYA01000276">
    <property type="protein sequence ID" value="CEH18910.1"/>
    <property type="molecule type" value="Genomic_DNA"/>
</dbReference>
<feature type="compositionally biased region" description="Acidic residues" evidence="2">
    <location>
        <begin position="449"/>
        <end position="463"/>
    </location>
</feature>
<feature type="compositionally biased region" description="Basic and acidic residues" evidence="2">
    <location>
        <begin position="190"/>
        <end position="200"/>
    </location>
</feature>
<feature type="compositionally biased region" description="Basic and acidic residues" evidence="2">
    <location>
        <begin position="56"/>
        <end position="65"/>
    </location>
</feature>
<feature type="compositionally biased region" description="Acidic residues" evidence="2">
    <location>
        <begin position="347"/>
        <end position="356"/>
    </location>
</feature>
<feature type="region of interest" description="Disordered" evidence="2">
    <location>
        <begin position="1"/>
        <end position="92"/>
    </location>
</feature>
<evidence type="ECO:0000259" key="3">
    <source>
        <dbReference type="SMART" id="SM00787"/>
    </source>
</evidence>
<feature type="coiled-coil region" evidence="1">
    <location>
        <begin position="1187"/>
        <end position="1239"/>
    </location>
</feature>
<dbReference type="GO" id="GO:0034501">
    <property type="term" value="P:protein localization to kinetochore"/>
    <property type="evidence" value="ECO:0007669"/>
    <property type="project" value="TreeGrafter"/>
</dbReference>
<feature type="compositionally biased region" description="Polar residues" evidence="2">
    <location>
        <begin position="167"/>
        <end position="178"/>
    </location>
</feature>
<feature type="domain" description="Spc7 kinetochore protein" evidence="3">
    <location>
        <begin position="638"/>
        <end position="956"/>
    </location>
</feature>
<dbReference type="STRING" id="401625.A0A0P1BRK7"/>
<dbReference type="InterPro" id="IPR040850">
    <property type="entry name" value="Knl1_RWD_C"/>
</dbReference>
<name>A0A0P1BRK7_9BASI</name>
<dbReference type="Proteomes" id="UP000054845">
    <property type="component" value="Unassembled WGS sequence"/>
</dbReference>
<feature type="coiled-coil region" evidence="1">
    <location>
        <begin position="817"/>
        <end position="904"/>
    </location>
</feature>
<evidence type="ECO:0000256" key="2">
    <source>
        <dbReference type="SAM" id="MobiDB-lite"/>
    </source>
</evidence>
<feature type="compositionally biased region" description="Polar residues" evidence="2">
    <location>
        <begin position="18"/>
        <end position="35"/>
    </location>
</feature>
<feature type="region of interest" description="Disordered" evidence="2">
    <location>
        <begin position="129"/>
        <end position="599"/>
    </location>
</feature>
<accession>A0A0P1BRK7</accession>
<feature type="compositionally biased region" description="Polar residues" evidence="2">
    <location>
        <begin position="525"/>
        <end position="537"/>
    </location>
</feature>
<dbReference type="InterPro" id="IPR033338">
    <property type="entry name" value="Spc105/Spc7"/>
</dbReference>
<proteinExistence type="predicted"/>
<evidence type="ECO:0000313" key="4">
    <source>
        <dbReference type="EMBL" id="CEH18910.1"/>
    </source>
</evidence>
<dbReference type="SMART" id="SM00787">
    <property type="entry name" value="Spc7"/>
    <property type="match status" value="1"/>
</dbReference>
<feature type="region of interest" description="Disordered" evidence="2">
    <location>
        <begin position="628"/>
        <end position="648"/>
    </location>
</feature>
<dbReference type="PANTHER" id="PTHR28260:SF1">
    <property type="entry name" value="SPINDLE POLE BODY COMPONENT SPC105"/>
    <property type="match status" value="1"/>
</dbReference>
<feature type="compositionally biased region" description="Low complexity" evidence="2">
    <location>
        <begin position="218"/>
        <end position="235"/>
    </location>
</feature>
<reference evidence="4 5" key="1">
    <citation type="submission" date="2014-09" db="EMBL/GenBank/DDBJ databases">
        <authorList>
            <person name="Magalhaes I.L.F."/>
            <person name="Oliveira U."/>
            <person name="Santos F.R."/>
            <person name="Vidigal T.H.D.A."/>
            <person name="Brescovit A.D."/>
            <person name="Santos A.J."/>
        </authorList>
    </citation>
    <scope>NUCLEOTIDE SEQUENCE [LARGE SCALE GENOMIC DNA]</scope>
</reference>
<feature type="compositionally biased region" description="Basic and acidic residues" evidence="2">
    <location>
        <begin position="674"/>
        <end position="685"/>
    </location>
</feature>
<keyword evidence="1" id="KW-0175">Coiled coil</keyword>
<feature type="compositionally biased region" description="Basic and acidic residues" evidence="2">
    <location>
        <begin position="131"/>
        <end position="140"/>
    </location>
</feature>
<organism evidence="4 5">
    <name type="scientific">Ceraceosorus bombacis</name>
    <dbReference type="NCBI Taxonomy" id="401625"/>
    <lineage>
        <taxon>Eukaryota</taxon>
        <taxon>Fungi</taxon>
        <taxon>Dikarya</taxon>
        <taxon>Basidiomycota</taxon>
        <taxon>Ustilaginomycotina</taxon>
        <taxon>Exobasidiomycetes</taxon>
        <taxon>Ceraceosorales</taxon>
        <taxon>Ceraceosoraceae</taxon>
        <taxon>Ceraceosorus</taxon>
    </lineage>
</organism>
<keyword evidence="5" id="KW-1185">Reference proteome</keyword>
<feature type="compositionally biased region" description="Low complexity" evidence="2">
    <location>
        <begin position="361"/>
        <end position="370"/>
    </location>
</feature>
<feature type="compositionally biased region" description="Acidic residues" evidence="2">
    <location>
        <begin position="298"/>
        <end position="315"/>
    </location>
</feature>
<feature type="compositionally biased region" description="Polar residues" evidence="2">
    <location>
        <begin position="259"/>
        <end position="283"/>
    </location>
</feature>
<feature type="region of interest" description="Disordered" evidence="2">
    <location>
        <begin position="668"/>
        <end position="690"/>
    </location>
</feature>
<dbReference type="PANTHER" id="PTHR28260">
    <property type="entry name" value="SPINDLE POLE BODY COMPONENT SPC105"/>
    <property type="match status" value="1"/>
</dbReference>
<dbReference type="Pfam" id="PF08317">
    <property type="entry name" value="Spc7"/>
    <property type="match status" value="1"/>
</dbReference>
<dbReference type="OrthoDB" id="360161at2759"/>
<dbReference type="InterPro" id="IPR013253">
    <property type="entry name" value="Spc7_domain"/>
</dbReference>
<feature type="compositionally biased region" description="Polar residues" evidence="2">
    <location>
        <begin position="419"/>
        <end position="431"/>
    </location>
</feature>
<dbReference type="GO" id="GO:0000776">
    <property type="term" value="C:kinetochore"/>
    <property type="evidence" value="ECO:0007669"/>
    <property type="project" value="TreeGrafter"/>
</dbReference>
<evidence type="ECO:0000256" key="1">
    <source>
        <dbReference type="SAM" id="Coils"/>
    </source>
</evidence>
<sequence>MVKDSTRSSPRSARRSLAGTSSSNGTSFVTSQQSKPKLARRPHSVGGNQLASMIEDAQREEREEAAPPSRRNVPAPRKSAIRSRAPQVFASPTGVVPSPAVQRLRGNITMPLQATGMMNSISNVISAFTGRNDDGEKQPFERSSSVPNIAQAKDSAGLADNRENNRPIDSSHPTATQVRQRRVTFSKTRSRTDYERDEPTMRIQPAGMDAAELHDVTASSLSRGGSSLDMSSSMDDSADATEFLNRSSSARSRADDSNMDISHSTASASGRTPQAEQGQVSSFNRRRRDSGIPQVMPIDEDDEDESMDESMDDSMDLTQATKNVQPDDRTQTMEITQAFGLIKGAQSEDDVSDEMAQEAASSVDDSMDVSQEAALADADGSDMQITQAIDQQRVPRTSVSRRKSSRPSASSRSSSAATNQGRKSSRKSTASGHADGSMTMEMSRGEDGTMADDSIDDSMDEDPLGMAGAQRDLPGEELAAAQENVAISNNKRRISTIQEEDESTKRQASRLDSPAKRTEPHAAPSTPSKAHQPSFGTPSRLRATLQGQQDGASVARSPARRVVVSGPASKGQTSSEAKAPAHQDVAGAAREPRALGAPVRKGIANARPSVGLRPRHSFAIAQIHDKADTSASSSVSFQSGPSDMDEPHRKVSMSEFFAQLGITFHDSVPSASRRQVEPEEQKSESDAQPEIMRYASVAAGAVPMLESLVSACNDLEAHVAKGRAELERKESAFTRNPPPFVAEMLSENNSERKDAEAQCRLQKAAARALTLEKYYGWRLDNQFGAENVQHLQSIYARLAVDSEVVHRENTQMASHTLPTLRERRAALQEELDREEQRRELIAQADPTELRGYHDSITEQGVQLESMRARNAELEGELSRLESRLQEFATKREATEEAISAAKAKYEQIKGFTTSEAARLLREVKNLEALHLWSFKGQEEDGRVYMCHDDAVDVTLLLNAVGEVEEVDVAPVLGLDAASIPAWAISAMASEAKASPSKDVTMVLRRIARLWARSRTVRTAYEHLRARFPASMATTEASDKIILGAQVLLTRQRTKLNIEAEYSTKDLLASEHALNTTCKINVECVYGNADLAAICDSLSSHLRKAPGAEGLASSCSETIAAFSAAPIPQPEKSMEMQQRSVIPFEESSTFVSSLQGRSPSFIGDIGDSWKAKFDHYVDVAKHPIRYMKQHFHNEKEQLEQAAKQKEQEAKAKAHAIANPIETTQAKIDAKEKELQKHYEKTVNTITNPEQAAEAALKKKEAEVSGQFDKYKNAVENPGKTAENWLKPQLMAPN</sequence>
<feature type="compositionally biased region" description="Polar residues" evidence="2">
    <location>
        <begin position="629"/>
        <end position="641"/>
    </location>
</feature>
<protein>
    <submittedName>
        <fullName evidence="4">Kinetochore protein</fullName>
    </submittedName>
</protein>
<dbReference type="GO" id="GO:1990758">
    <property type="term" value="P:mitotic sister chromatid biorientation"/>
    <property type="evidence" value="ECO:0007669"/>
    <property type="project" value="TreeGrafter"/>
</dbReference>
<dbReference type="Pfam" id="PF18210">
    <property type="entry name" value="Knl1_RWD_C"/>
    <property type="match status" value="1"/>
</dbReference>